<reference evidence="1 2" key="1">
    <citation type="submission" date="2020-03" db="EMBL/GenBank/DDBJ databases">
        <title>Draft Genome Sequence of 2-Methylisoborneol Producing Pseudanabaena yagii Strain GIHE-NHR1 Isolated from North Han River in South Korea.</title>
        <authorList>
            <person name="Jeong J."/>
        </authorList>
    </citation>
    <scope>NUCLEOTIDE SEQUENCE [LARGE SCALE GENOMIC DNA]</scope>
    <source>
        <strain evidence="1 2">GIHE-NHR1</strain>
    </source>
</reference>
<dbReference type="InterPro" id="IPR025528">
    <property type="entry name" value="BrnA_antitoxin"/>
</dbReference>
<protein>
    <submittedName>
        <fullName evidence="1">BrnA antitoxin family protein</fullName>
    </submittedName>
</protein>
<proteinExistence type="predicted"/>
<gene>
    <name evidence="1" type="ORF">HC246_09370</name>
</gene>
<keyword evidence="2" id="KW-1185">Reference proteome</keyword>
<dbReference type="Pfam" id="PF14384">
    <property type="entry name" value="BrnA_antitoxin"/>
    <property type="match status" value="1"/>
</dbReference>
<dbReference type="EMBL" id="JAAVJL010000001">
    <property type="protein sequence ID" value="NMF58224.1"/>
    <property type="molecule type" value="Genomic_DNA"/>
</dbReference>
<evidence type="ECO:0000313" key="2">
    <source>
        <dbReference type="Proteomes" id="UP000738376"/>
    </source>
</evidence>
<evidence type="ECO:0000313" key="1">
    <source>
        <dbReference type="EMBL" id="NMF58224.1"/>
    </source>
</evidence>
<sequence>MAISREEQLKILGQMQESDIDYSDAPATNAEFWQKATLNIPPVKVPVTIRIDPNVLAWYKQQVPRGYQTLINTVLKKYMIEHQTEETNRM</sequence>
<dbReference type="Proteomes" id="UP000738376">
    <property type="component" value="Unassembled WGS sequence"/>
</dbReference>
<name>A0ABX1LTU7_9CYAN</name>
<accession>A0ABX1LTU7</accession>
<organism evidence="1 2">
    <name type="scientific">Pseudanabaena yagii GIHE-NHR1</name>
    <dbReference type="NCBI Taxonomy" id="2722753"/>
    <lineage>
        <taxon>Bacteria</taxon>
        <taxon>Bacillati</taxon>
        <taxon>Cyanobacteriota</taxon>
        <taxon>Cyanophyceae</taxon>
        <taxon>Pseudanabaenales</taxon>
        <taxon>Pseudanabaenaceae</taxon>
        <taxon>Pseudanabaena</taxon>
        <taxon>Pseudanabaena yagii</taxon>
    </lineage>
</organism>
<dbReference type="RefSeq" id="WP_169363151.1">
    <property type="nucleotide sequence ID" value="NZ_JAAVJL010000001.1"/>
</dbReference>
<comment type="caution">
    <text evidence="1">The sequence shown here is derived from an EMBL/GenBank/DDBJ whole genome shotgun (WGS) entry which is preliminary data.</text>
</comment>